<dbReference type="AlphaFoldDB" id="A0AAU0F0N4"/>
<dbReference type="PROSITE" id="PS51898">
    <property type="entry name" value="TYR_RECOMBINASE"/>
    <property type="match status" value="1"/>
</dbReference>
<dbReference type="Gene3D" id="1.10.150.130">
    <property type="match status" value="1"/>
</dbReference>
<dbReference type="EMBL" id="CP136426">
    <property type="protein sequence ID" value="WOC51737.1"/>
    <property type="molecule type" value="Genomic_DNA"/>
</dbReference>
<proteinExistence type="inferred from homology"/>
<evidence type="ECO:0000256" key="3">
    <source>
        <dbReference type="ARBA" id="ARBA00023172"/>
    </source>
</evidence>
<comment type="similarity">
    <text evidence="1">Belongs to the 'phage' integrase family.</text>
</comment>
<dbReference type="InterPro" id="IPR011010">
    <property type="entry name" value="DNA_brk_join_enz"/>
</dbReference>
<organism evidence="5 6">
    <name type="scientific">Bergeyella porcorum</name>
    <dbReference type="NCBI Taxonomy" id="1735111"/>
    <lineage>
        <taxon>Bacteria</taxon>
        <taxon>Pseudomonadati</taxon>
        <taxon>Bacteroidota</taxon>
        <taxon>Flavobacteriia</taxon>
        <taxon>Flavobacteriales</taxon>
        <taxon>Weeksellaceae</taxon>
        <taxon>Bergeyella</taxon>
    </lineage>
</organism>
<dbReference type="KEGG" id="bpor:BPO_1090"/>
<dbReference type="PANTHER" id="PTHR30349">
    <property type="entry name" value="PHAGE INTEGRASE-RELATED"/>
    <property type="match status" value="1"/>
</dbReference>
<dbReference type="Proteomes" id="UP001432059">
    <property type="component" value="Chromosome"/>
</dbReference>
<keyword evidence="6" id="KW-1185">Reference proteome</keyword>
<evidence type="ECO:0000259" key="4">
    <source>
        <dbReference type="PROSITE" id="PS51898"/>
    </source>
</evidence>
<keyword evidence="3" id="KW-0233">DNA recombination</keyword>
<reference evidence="5" key="1">
    <citation type="submission" date="2023-10" db="EMBL/GenBank/DDBJ databases">
        <title>Characterization and whole genome sequencing of a novel strain of Bergeyella porcorum QD2021 isolated from pig.</title>
        <authorList>
            <person name="Liu G."/>
            <person name="Chen C."/>
            <person name="Han X."/>
        </authorList>
    </citation>
    <scope>NUCLEOTIDE SEQUENCE</scope>
    <source>
        <strain evidence="5">QD2021</strain>
    </source>
</reference>
<dbReference type="Gene3D" id="1.10.443.10">
    <property type="entry name" value="Intergrase catalytic core"/>
    <property type="match status" value="1"/>
</dbReference>
<dbReference type="InterPro" id="IPR010998">
    <property type="entry name" value="Integrase_recombinase_N"/>
</dbReference>
<evidence type="ECO:0000313" key="6">
    <source>
        <dbReference type="Proteomes" id="UP001432059"/>
    </source>
</evidence>
<dbReference type="GO" id="GO:0003677">
    <property type="term" value="F:DNA binding"/>
    <property type="evidence" value="ECO:0007669"/>
    <property type="project" value="UniProtKB-KW"/>
</dbReference>
<evidence type="ECO:0000256" key="1">
    <source>
        <dbReference type="ARBA" id="ARBA00008857"/>
    </source>
</evidence>
<dbReference type="SUPFAM" id="SSF56349">
    <property type="entry name" value="DNA breaking-rejoining enzymes"/>
    <property type="match status" value="1"/>
</dbReference>
<dbReference type="GO" id="GO:0015074">
    <property type="term" value="P:DNA integration"/>
    <property type="evidence" value="ECO:0007669"/>
    <property type="project" value="InterPro"/>
</dbReference>
<protein>
    <recommendedName>
        <fullName evidence="4">Tyr recombinase domain-containing protein</fullName>
    </recommendedName>
</protein>
<dbReference type="PANTHER" id="PTHR30349:SF64">
    <property type="entry name" value="PROPHAGE INTEGRASE INTD-RELATED"/>
    <property type="match status" value="1"/>
</dbReference>
<accession>A0AAU0F0N4</accession>
<keyword evidence="2" id="KW-0238">DNA-binding</keyword>
<dbReference type="Pfam" id="PF00589">
    <property type="entry name" value="Phage_integrase"/>
    <property type="match status" value="1"/>
</dbReference>
<dbReference type="GO" id="GO:0006310">
    <property type="term" value="P:DNA recombination"/>
    <property type="evidence" value="ECO:0007669"/>
    <property type="project" value="UniProtKB-KW"/>
</dbReference>
<dbReference type="CDD" id="cd01185">
    <property type="entry name" value="INTN1_C_like"/>
    <property type="match status" value="1"/>
</dbReference>
<dbReference type="Pfam" id="PF13102">
    <property type="entry name" value="Phage_int_SAM_5"/>
    <property type="match status" value="1"/>
</dbReference>
<evidence type="ECO:0000313" key="5">
    <source>
        <dbReference type="EMBL" id="WOC51737.1"/>
    </source>
</evidence>
<dbReference type="InterPro" id="IPR013762">
    <property type="entry name" value="Integrase-like_cat_sf"/>
</dbReference>
<dbReference type="InterPro" id="IPR050090">
    <property type="entry name" value="Tyrosine_recombinase_XerCD"/>
</dbReference>
<gene>
    <name evidence="5" type="ORF">BPO_1090</name>
</gene>
<dbReference type="InterPro" id="IPR025269">
    <property type="entry name" value="SAM-like_dom"/>
</dbReference>
<sequence>MKVRYFILKQKNPYSQIYIRFWNGRQFDFKASTGMRVVYKDWSEKAEKVKNKVEATDKDFINGKLLELRAFIIESFNTEYNNGEIIGKDWLKGKVNIFFGRVDMSKPESVYFLDWIKKFIDNAPKRLNKGKPIKPNTIKKYITTYNKLLTFEEHTKQKLTFTDITMQFYYDFVDYARNVLKLGTNSVFTHIKEIKVFCNNIEFEGLPIPSHYKKFDIISEKPNDIYLTTKEIEQIFNYDFSNNPRLDNARDLLIIGLNTGLRVSDFMRLDLSHIKDDTIRIQTQKTGKIAEIPINKQIAHTLEKRGGELPHAISDQKFNKYIKEIGQILGFDEPTKGAKAEVIDDKGTTRKVSGIYPKYELMTSHICRRSFATNLYGQVPTPVIMAITGHATETMFLNYIKKTASENAEVLRNFYKRSAEEKGLQPVLKIV</sequence>
<feature type="domain" description="Tyr recombinase" evidence="4">
    <location>
        <begin position="222"/>
        <end position="412"/>
    </location>
</feature>
<dbReference type="InterPro" id="IPR002104">
    <property type="entry name" value="Integrase_catalytic"/>
</dbReference>
<name>A0AAU0F0N4_9FLAO</name>
<evidence type="ECO:0000256" key="2">
    <source>
        <dbReference type="ARBA" id="ARBA00023125"/>
    </source>
</evidence>